<gene>
    <name evidence="1" type="ORF">EGH25_11745</name>
</gene>
<dbReference type="RefSeq" id="WP_266088825.1">
    <property type="nucleotide sequence ID" value="NZ_RKLV01000016.1"/>
</dbReference>
<organism evidence="1 2">
    <name type="scientific">Halorutilus salinus</name>
    <dbReference type="NCBI Taxonomy" id="2487751"/>
    <lineage>
        <taxon>Archaea</taxon>
        <taxon>Methanobacteriati</taxon>
        <taxon>Methanobacteriota</taxon>
        <taxon>Stenosarchaea group</taxon>
        <taxon>Halobacteria</taxon>
        <taxon>Halorutilales</taxon>
        <taxon>Halorutilaceae</taxon>
        <taxon>Halorutilus</taxon>
    </lineage>
</organism>
<reference evidence="1" key="1">
    <citation type="submission" date="2022-09" db="EMBL/GenBank/DDBJ databases">
        <title>Haloadaptaus new haloarchaeum isolated from saline soil.</title>
        <authorList>
            <person name="Duran-Viseras A."/>
            <person name="Sanchez-Porro C."/>
            <person name="Ventosa A."/>
        </authorList>
    </citation>
    <scope>NUCLEOTIDE SEQUENCE</scope>
    <source>
        <strain evidence="1">F3-133</strain>
    </source>
</reference>
<sequence>MTDKEVDEEEAVSKAEELVEKHKGVSAQDYELSGVMDYTKFGKWRMIFDVDGEGSAVKVDIDRSGNLTESNNLK</sequence>
<dbReference type="Proteomes" id="UP001149411">
    <property type="component" value="Unassembled WGS sequence"/>
</dbReference>
<dbReference type="EMBL" id="RKLV01000016">
    <property type="protein sequence ID" value="MCX2820020.1"/>
    <property type="molecule type" value="Genomic_DNA"/>
</dbReference>
<evidence type="ECO:0000313" key="2">
    <source>
        <dbReference type="Proteomes" id="UP001149411"/>
    </source>
</evidence>
<comment type="caution">
    <text evidence="1">The sequence shown here is derived from an EMBL/GenBank/DDBJ whole genome shotgun (WGS) entry which is preliminary data.</text>
</comment>
<evidence type="ECO:0000313" key="1">
    <source>
        <dbReference type="EMBL" id="MCX2820020.1"/>
    </source>
</evidence>
<accession>A0A9Q4C569</accession>
<dbReference type="AlphaFoldDB" id="A0A9Q4C569"/>
<protein>
    <submittedName>
        <fullName evidence="1">Uncharacterized protein</fullName>
    </submittedName>
</protein>
<keyword evidence="2" id="KW-1185">Reference proteome</keyword>
<name>A0A9Q4C569_9EURY</name>
<proteinExistence type="predicted"/>